<name>A0A7T4DKU6_9MICO</name>
<keyword evidence="2" id="KW-1133">Transmembrane helix</keyword>
<feature type="region of interest" description="Disordered" evidence="1">
    <location>
        <begin position="1"/>
        <end position="76"/>
    </location>
</feature>
<evidence type="ECO:0000256" key="2">
    <source>
        <dbReference type="SAM" id="Phobius"/>
    </source>
</evidence>
<dbReference type="EMBL" id="CP065989">
    <property type="protein sequence ID" value="QQB15741.1"/>
    <property type="molecule type" value="Genomic_DNA"/>
</dbReference>
<organism evidence="3 4">
    <name type="scientific">Brevibacterium casei</name>
    <dbReference type="NCBI Taxonomy" id="33889"/>
    <lineage>
        <taxon>Bacteria</taxon>
        <taxon>Bacillati</taxon>
        <taxon>Actinomycetota</taxon>
        <taxon>Actinomycetes</taxon>
        <taxon>Micrococcales</taxon>
        <taxon>Brevibacteriaceae</taxon>
        <taxon>Brevibacterium</taxon>
    </lineage>
</organism>
<feature type="compositionally biased region" description="Polar residues" evidence="1">
    <location>
        <begin position="39"/>
        <end position="48"/>
    </location>
</feature>
<protein>
    <submittedName>
        <fullName evidence="3">DUF4244 domain-containing protein</fullName>
    </submittedName>
</protein>
<dbReference type="AlphaFoldDB" id="A0A7T4DKU6"/>
<keyword evidence="2" id="KW-0472">Membrane</keyword>
<sequence length="127" mass="12450">MSTDTTGTDTFRTGTAPTYPAWGSGPAPAAGGDSVGSGTSADTASSLESAPRTDRLPADHSGADDHLDGALRADAGWGADTGATTAEYAITTLAACGFAALLVVILKSEPIKELVTGVIQAALGLGA</sequence>
<gene>
    <name evidence="3" type="ORF">I6H47_07430</name>
</gene>
<dbReference type="InterPro" id="IPR025338">
    <property type="entry name" value="DUF4244"/>
</dbReference>
<proteinExistence type="predicted"/>
<evidence type="ECO:0000256" key="1">
    <source>
        <dbReference type="SAM" id="MobiDB-lite"/>
    </source>
</evidence>
<dbReference type="Proteomes" id="UP000595374">
    <property type="component" value="Chromosome"/>
</dbReference>
<evidence type="ECO:0000313" key="3">
    <source>
        <dbReference type="EMBL" id="QQB15741.1"/>
    </source>
</evidence>
<accession>A0A7T4DKU6</accession>
<evidence type="ECO:0000313" key="4">
    <source>
        <dbReference type="Proteomes" id="UP000595374"/>
    </source>
</evidence>
<reference evidence="3 4" key="1">
    <citation type="submission" date="2020-12" db="EMBL/GenBank/DDBJ databases">
        <title>FDA dAtabase for Regulatory Grade micrObial Sequences (FDA-ARGOS): Supporting development and validation of Infectious Disease Dx tests.</title>
        <authorList>
            <person name="Sproer C."/>
            <person name="Gronow S."/>
            <person name="Severitt S."/>
            <person name="Schroder I."/>
            <person name="Tallon L."/>
            <person name="Sadzewicz L."/>
            <person name="Zhao X."/>
            <person name="Boylan J."/>
            <person name="Ott S."/>
            <person name="Bowen H."/>
            <person name="Vavikolanu K."/>
            <person name="Mehta A."/>
            <person name="Aluvathingal J."/>
            <person name="Nadendla S."/>
            <person name="Lowell S."/>
            <person name="Myers T."/>
            <person name="Yan Y."/>
            <person name="Sichtig H."/>
        </authorList>
    </citation>
    <scope>NUCLEOTIDE SEQUENCE [LARGE SCALE GENOMIC DNA]</scope>
    <source>
        <strain evidence="3 4">FDAARGOS_990</strain>
    </source>
</reference>
<feature type="compositionally biased region" description="Low complexity" evidence="1">
    <location>
        <begin position="1"/>
        <end position="38"/>
    </location>
</feature>
<dbReference type="RefSeq" id="WP_198500671.1">
    <property type="nucleotide sequence ID" value="NZ_CP065989.1"/>
</dbReference>
<feature type="transmembrane region" description="Helical" evidence="2">
    <location>
        <begin position="88"/>
        <end position="106"/>
    </location>
</feature>
<feature type="compositionally biased region" description="Basic and acidic residues" evidence="1">
    <location>
        <begin position="51"/>
        <end position="71"/>
    </location>
</feature>
<dbReference type="Pfam" id="PF14029">
    <property type="entry name" value="DUF4244"/>
    <property type="match status" value="1"/>
</dbReference>
<keyword evidence="2" id="KW-0812">Transmembrane</keyword>